<keyword evidence="4" id="KW-1185">Reference proteome</keyword>
<evidence type="ECO:0000313" key="3">
    <source>
        <dbReference type="EMBL" id="KAG7441238.1"/>
    </source>
</evidence>
<keyword evidence="1" id="KW-0472">Membrane</keyword>
<dbReference type="EMBL" id="MU250562">
    <property type="protein sequence ID" value="KAG7441238.1"/>
    <property type="molecule type" value="Genomic_DNA"/>
</dbReference>
<evidence type="ECO:0000259" key="2">
    <source>
        <dbReference type="Pfam" id="PF20152"/>
    </source>
</evidence>
<feature type="transmembrane region" description="Helical" evidence="1">
    <location>
        <begin position="47"/>
        <end position="70"/>
    </location>
</feature>
<dbReference type="PANTHER" id="PTHR40465:SF1">
    <property type="entry name" value="DUF6534 DOMAIN-CONTAINING PROTEIN"/>
    <property type="match status" value="1"/>
</dbReference>
<proteinExistence type="predicted"/>
<feature type="transmembrane region" description="Helical" evidence="1">
    <location>
        <begin position="12"/>
        <end position="35"/>
    </location>
</feature>
<keyword evidence="1" id="KW-0812">Transmembrane</keyword>
<name>A0A9P7VHP4_9AGAR</name>
<feature type="transmembrane region" description="Helical" evidence="1">
    <location>
        <begin position="195"/>
        <end position="225"/>
    </location>
</feature>
<accession>A0A9P7VHP4</accession>
<feature type="domain" description="DUF6534" evidence="2">
    <location>
        <begin position="169"/>
        <end position="256"/>
    </location>
</feature>
<dbReference type="RefSeq" id="XP_043034738.1">
    <property type="nucleotide sequence ID" value="XM_043181338.1"/>
</dbReference>
<feature type="transmembrane region" description="Helical" evidence="1">
    <location>
        <begin position="122"/>
        <end position="142"/>
    </location>
</feature>
<comment type="caution">
    <text evidence="3">The sequence shown here is derived from an EMBL/GenBank/DDBJ whole genome shotgun (WGS) entry which is preliminary data.</text>
</comment>
<dbReference type="Pfam" id="PF20152">
    <property type="entry name" value="DUF6534"/>
    <property type="match status" value="1"/>
</dbReference>
<dbReference type="GeneID" id="66103634"/>
<protein>
    <recommendedName>
        <fullName evidence="2">DUF6534 domain-containing protein</fullName>
    </recommendedName>
</protein>
<evidence type="ECO:0000313" key="4">
    <source>
        <dbReference type="Proteomes" id="UP000812287"/>
    </source>
</evidence>
<organism evidence="3 4">
    <name type="scientific">Guyanagaster necrorhizus</name>
    <dbReference type="NCBI Taxonomy" id="856835"/>
    <lineage>
        <taxon>Eukaryota</taxon>
        <taxon>Fungi</taxon>
        <taxon>Dikarya</taxon>
        <taxon>Basidiomycota</taxon>
        <taxon>Agaricomycotina</taxon>
        <taxon>Agaricomycetes</taxon>
        <taxon>Agaricomycetidae</taxon>
        <taxon>Agaricales</taxon>
        <taxon>Marasmiineae</taxon>
        <taxon>Physalacriaceae</taxon>
        <taxon>Guyanagaster</taxon>
    </lineage>
</organism>
<dbReference type="PANTHER" id="PTHR40465">
    <property type="entry name" value="CHROMOSOME 1, WHOLE GENOME SHOTGUN SEQUENCE"/>
    <property type="match status" value="1"/>
</dbReference>
<reference evidence="3" key="1">
    <citation type="submission" date="2020-11" db="EMBL/GenBank/DDBJ databases">
        <title>Adaptations for nitrogen fixation in a non-lichenized fungal sporocarp promotes dispersal by wood-feeding termites.</title>
        <authorList>
            <consortium name="DOE Joint Genome Institute"/>
            <person name="Koch R.A."/>
            <person name="Yoon G."/>
            <person name="Arayal U."/>
            <person name="Lail K."/>
            <person name="Amirebrahimi M."/>
            <person name="Labutti K."/>
            <person name="Lipzen A."/>
            <person name="Riley R."/>
            <person name="Barry K."/>
            <person name="Henrissat B."/>
            <person name="Grigoriev I.V."/>
            <person name="Herr J.R."/>
            <person name="Aime M.C."/>
        </authorList>
    </citation>
    <scope>NUCLEOTIDE SEQUENCE</scope>
    <source>
        <strain evidence="3">MCA 3950</strain>
    </source>
</reference>
<feature type="transmembrane region" description="Helical" evidence="1">
    <location>
        <begin position="90"/>
        <end position="110"/>
    </location>
</feature>
<dbReference type="Proteomes" id="UP000812287">
    <property type="component" value="Unassembled WGS sequence"/>
</dbReference>
<sequence length="292" mass="32708">MTNVSLDNTLGAFVIGASFANILFGITCLQSSFYYRNYPNDGWIFKASVGIIWVLDTIDVAVTTHVWYFYSIKNFGNFQAFTQGNIVWSFKLHILICVSIRVFVQAVYALRLWKLGHHLYQSILWLVILVTASNAGCGIYLVKDVFSIPSFSQTPTIRNALISLFAMSISAEFILSVAMMYTLNKGRTSSVFPNTIAILLTLMQMVLISGLVTSLYSMLILVTFLLWPDTLIFLGVDCIQPKIFINSLLAMLNARNTVRNIDDSFHLPIIDSVAKSVHDHRAEGEVCFSISI</sequence>
<dbReference type="InterPro" id="IPR045339">
    <property type="entry name" value="DUF6534"/>
</dbReference>
<dbReference type="OrthoDB" id="3270417at2759"/>
<gene>
    <name evidence="3" type="ORF">BT62DRAFT_546460</name>
</gene>
<dbReference type="AlphaFoldDB" id="A0A9P7VHP4"/>
<evidence type="ECO:0000256" key="1">
    <source>
        <dbReference type="SAM" id="Phobius"/>
    </source>
</evidence>
<feature type="transmembrane region" description="Helical" evidence="1">
    <location>
        <begin position="162"/>
        <end position="183"/>
    </location>
</feature>
<keyword evidence="1" id="KW-1133">Transmembrane helix</keyword>